<evidence type="ECO:0008006" key="4">
    <source>
        <dbReference type="Google" id="ProtNLM"/>
    </source>
</evidence>
<gene>
    <name evidence="2" type="ORF">L486_04512</name>
</gene>
<dbReference type="InterPro" id="IPR046347">
    <property type="entry name" value="bZIP_sf"/>
</dbReference>
<dbReference type="Gene3D" id="1.20.5.170">
    <property type="match status" value="1"/>
</dbReference>
<name>A0A1B9ISH7_9TREE</name>
<dbReference type="Proteomes" id="UP000092583">
    <property type="component" value="Unassembled WGS sequence"/>
</dbReference>
<dbReference type="EMBL" id="KI669462">
    <property type="protein sequence ID" value="OCF58479.1"/>
    <property type="molecule type" value="Genomic_DNA"/>
</dbReference>
<sequence>MSPQAENLYNFPPDSQEVSVSGIRRSFQDPSNHFATQLLCLSDGTYRIPSQPDNSFALPEPPACSDINSDWSNNATLAPIGDQSEISQWSIPGATDSFSLACVQADDYNEMAFVNSAPHESRAGRPRKQSGSGTSQCPKERRREQVRNAQRALRQRQKEHTELLTSQLETCKVQVNSAMTRIEFLESICRDSGIEYPPWDLGGSNAVRDGDSQEWR</sequence>
<evidence type="ECO:0000256" key="1">
    <source>
        <dbReference type="SAM" id="MobiDB-lite"/>
    </source>
</evidence>
<dbReference type="GO" id="GO:0003700">
    <property type="term" value="F:DNA-binding transcription factor activity"/>
    <property type="evidence" value="ECO:0007669"/>
    <property type="project" value="InterPro"/>
</dbReference>
<feature type="region of interest" description="Disordered" evidence="1">
    <location>
        <begin position="117"/>
        <end position="161"/>
    </location>
</feature>
<evidence type="ECO:0000313" key="3">
    <source>
        <dbReference type="Proteomes" id="UP000092583"/>
    </source>
</evidence>
<accession>A0A1B9ISH7</accession>
<feature type="region of interest" description="Disordered" evidence="1">
    <location>
        <begin position="194"/>
        <end position="216"/>
    </location>
</feature>
<evidence type="ECO:0000313" key="2">
    <source>
        <dbReference type="EMBL" id="OCF58479.1"/>
    </source>
</evidence>
<reference evidence="3" key="2">
    <citation type="submission" date="2013-12" db="EMBL/GenBank/DDBJ databases">
        <title>Evolution of pathogenesis and genome organization in the Tremellales.</title>
        <authorList>
            <person name="Cuomo C."/>
            <person name="Litvintseva A."/>
            <person name="Heitman J."/>
            <person name="Chen Y."/>
            <person name="Sun S."/>
            <person name="Springer D."/>
            <person name="Dromer F."/>
            <person name="Young S."/>
            <person name="Zeng Q."/>
            <person name="Chapman S."/>
            <person name="Gujja S."/>
            <person name="Saif S."/>
            <person name="Birren B."/>
        </authorList>
    </citation>
    <scope>NUCLEOTIDE SEQUENCE [LARGE SCALE GENOMIC DNA]</scope>
    <source>
        <strain evidence="3">CBS 10435</strain>
    </source>
</reference>
<organism evidence="2 3">
    <name type="scientific">Kwoniella mangroviensis CBS 10435</name>
    <dbReference type="NCBI Taxonomy" id="1331196"/>
    <lineage>
        <taxon>Eukaryota</taxon>
        <taxon>Fungi</taxon>
        <taxon>Dikarya</taxon>
        <taxon>Basidiomycota</taxon>
        <taxon>Agaricomycotina</taxon>
        <taxon>Tremellomycetes</taxon>
        <taxon>Tremellales</taxon>
        <taxon>Cryptococcaceae</taxon>
        <taxon>Kwoniella</taxon>
    </lineage>
</organism>
<dbReference type="AlphaFoldDB" id="A0A1B9ISH7"/>
<reference evidence="2 3" key="1">
    <citation type="submission" date="2013-07" db="EMBL/GenBank/DDBJ databases">
        <title>The Genome Sequence of Kwoniella mangroviensis CBS10435.</title>
        <authorList>
            <consortium name="The Broad Institute Genome Sequencing Platform"/>
            <person name="Cuomo C."/>
            <person name="Litvintseva A."/>
            <person name="Chen Y."/>
            <person name="Heitman J."/>
            <person name="Sun S."/>
            <person name="Springer D."/>
            <person name="Dromer F."/>
            <person name="Young S.K."/>
            <person name="Zeng Q."/>
            <person name="Gargeya S."/>
            <person name="Fitzgerald M."/>
            <person name="Abouelleil A."/>
            <person name="Alvarado L."/>
            <person name="Berlin A.M."/>
            <person name="Chapman S.B."/>
            <person name="Dewar J."/>
            <person name="Goldberg J."/>
            <person name="Griggs A."/>
            <person name="Gujja S."/>
            <person name="Hansen M."/>
            <person name="Howarth C."/>
            <person name="Imamovic A."/>
            <person name="Larimer J."/>
            <person name="McCowan C."/>
            <person name="Murphy C."/>
            <person name="Pearson M."/>
            <person name="Priest M."/>
            <person name="Roberts A."/>
            <person name="Saif S."/>
            <person name="Shea T."/>
            <person name="Sykes S."/>
            <person name="Wortman J."/>
            <person name="Nusbaum C."/>
            <person name="Birren B."/>
        </authorList>
    </citation>
    <scope>NUCLEOTIDE SEQUENCE [LARGE SCALE GENOMIC DNA]</scope>
    <source>
        <strain evidence="2 3">CBS 10435</strain>
    </source>
</reference>
<protein>
    <recommendedName>
        <fullName evidence="4">BZIP domain-containing protein</fullName>
    </recommendedName>
</protein>
<proteinExistence type="predicted"/>
<dbReference type="CDD" id="cd14688">
    <property type="entry name" value="bZIP_YAP"/>
    <property type="match status" value="1"/>
</dbReference>
<dbReference type="SUPFAM" id="SSF57959">
    <property type="entry name" value="Leucine zipper domain"/>
    <property type="match status" value="1"/>
</dbReference>
<keyword evidence="3" id="KW-1185">Reference proteome</keyword>